<name>A0ABQ9XFY6_9EUKA</name>
<feature type="domain" description="AB hydrolase-1" evidence="2">
    <location>
        <begin position="10"/>
        <end position="147"/>
    </location>
</feature>
<accession>A0ABQ9XFY6</accession>
<dbReference type="Gene3D" id="3.40.50.1820">
    <property type="entry name" value="alpha/beta hydrolase"/>
    <property type="match status" value="1"/>
</dbReference>
<comment type="caution">
    <text evidence="3">The sequence shown here is derived from an EMBL/GenBank/DDBJ whole genome shotgun (WGS) entry which is preliminary data.</text>
</comment>
<keyword evidence="4" id="KW-1185">Reference proteome</keyword>
<keyword evidence="3" id="KW-0378">Hydrolase</keyword>
<protein>
    <submittedName>
        <fullName evidence="3">Triacylglycerol lipase</fullName>
        <ecNumber evidence="3">3.1.1.3</ecNumber>
    </submittedName>
</protein>
<dbReference type="Proteomes" id="UP001281761">
    <property type="component" value="Unassembled WGS sequence"/>
</dbReference>
<evidence type="ECO:0000259" key="2">
    <source>
        <dbReference type="Pfam" id="PF00561"/>
    </source>
</evidence>
<feature type="compositionally biased region" description="Polar residues" evidence="1">
    <location>
        <begin position="532"/>
        <end position="548"/>
    </location>
</feature>
<reference evidence="3 4" key="1">
    <citation type="journal article" date="2022" name="bioRxiv">
        <title>Genomics of Preaxostyla Flagellates Illuminates Evolutionary Transitions and the Path Towards Mitochondrial Loss.</title>
        <authorList>
            <person name="Novak L.V.F."/>
            <person name="Treitli S.C."/>
            <person name="Pyrih J."/>
            <person name="Halakuc P."/>
            <person name="Pipaliya S.V."/>
            <person name="Vacek V."/>
            <person name="Brzon O."/>
            <person name="Soukal P."/>
            <person name="Eme L."/>
            <person name="Dacks J.B."/>
            <person name="Karnkowska A."/>
            <person name="Elias M."/>
            <person name="Hampl V."/>
        </authorList>
    </citation>
    <scope>NUCLEOTIDE SEQUENCE [LARGE SCALE GENOMIC DNA]</scope>
    <source>
        <strain evidence="3">NAU3</strain>
        <tissue evidence="3">Gut</tissue>
    </source>
</reference>
<dbReference type="EC" id="3.1.1.3" evidence="3"/>
<sequence>MITPNSPTYPIILVHGVIRFDVVGSRVFKKDKHPSMDGVGYFRQIRPLLSSHGFVVEIVNLRFCASADTQAELLHKFILEVLAKHKAQKVHLICHSFGGIVARHVLWNYQDTGIIDRIASVTTMGTPHFGTTHAITVLNSILGQSYRHFLSNLSPPMKLESLGFPSQAFMNAYYSHSNDQDVMKGVMDEIASNGISMDPSPLPPMNSLARSINTPPLPEIQFSTNPLFTPSLSLSPTTPNGTSPQITRANMNSSPHLSIPASPSLLTFPYSFLASLGPATHDPTSPTFGIVYPPSRPSHNIHLMFLDITAALDMLPVHSLAYDLQVRDFEKSIPVKFMTIAGDMNLDWIGNENDEKEEKNTDVPPTPERNTFTPFLSPSPSLTPPSADTPIFTTPTRQRQPLSPSSSTTPPSRAASPSSPSNSFTEHVLSSPHSILLGTEGPNDGLVGVVSAKWREEYFTEPVLPFDHQSLTGAAFPFERLITKGRVKERLELVQGVWLKQAFRLADLFPVMGERKEEEGREESGEGREMQETLQLKQGQTEAEQTHNPSPPETSTTPNDSPPTLRRKFGSRAPQTQPEVDLSSSVDSHLD</sequence>
<evidence type="ECO:0000313" key="4">
    <source>
        <dbReference type="Proteomes" id="UP001281761"/>
    </source>
</evidence>
<gene>
    <name evidence="3" type="ORF">BLNAU_14932</name>
</gene>
<evidence type="ECO:0000313" key="3">
    <source>
        <dbReference type="EMBL" id="KAK2950130.1"/>
    </source>
</evidence>
<proteinExistence type="predicted"/>
<feature type="compositionally biased region" description="Low complexity" evidence="1">
    <location>
        <begin position="395"/>
        <end position="421"/>
    </location>
</feature>
<organism evidence="3 4">
    <name type="scientific">Blattamonas nauphoetae</name>
    <dbReference type="NCBI Taxonomy" id="2049346"/>
    <lineage>
        <taxon>Eukaryota</taxon>
        <taxon>Metamonada</taxon>
        <taxon>Preaxostyla</taxon>
        <taxon>Oxymonadida</taxon>
        <taxon>Blattamonas</taxon>
    </lineage>
</organism>
<dbReference type="InterPro" id="IPR029058">
    <property type="entry name" value="AB_hydrolase_fold"/>
</dbReference>
<dbReference type="PANTHER" id="PTHR37946">
    <property type="entry name" value="SLL1969 PROTEIN"/>
    <property type="match status" value="1"/>
</dbReference>
<feature type="compositionally biased region" description="Low complexity" evidence="1">
    <location>
        <begin position="371"/>
        <end position="386"/>
    </location>
</feature>
<dbReference type="PANTHER" id="PTHR37946:SF1">
    <property type="entry name" value="SLL1969 PROTEIN"/>
    <property type="match status" value="1"/>
</dbReference>
<dbReference type="GO" id="GO:0004806">
    <property type="term" value="F:triacylglycerol lipase activity"/>
    <property type="evidence" value="ECO:0007669"/>
    <property type="project" value="UniProtKB-EC"/>
</dbReference>
<feature type="compositionally biased region" description="Low complexity" evidence="1">
    <location>
        <begin position="580"/>
        <end position="591"/>
    </location>
</feature>
<feature type="region of interest" description="Disordered" evidence="1">
    <location>
        <begin position="515"/>
        <end position="591"/>
    </location>
</feature>
<feature type="compositionally biased region" description="Low complexity" evidence="1">
    <location>
        <begin position="553"/>
        <end position="564"/>
    </location>
</feature>
<dbReference type="SUPFAM" id="SSF53474">
    <property type="entry name" value="alpha/beta-Hydrolases"/>
    <property type="match status" value="1"/>
</dbReference>
<dbReference type="Pfam" id="PF00561">
    <property type="entry name" value="Abhydrolase_1"/>
    <property type="match status" value="1"/>
</dbReference>
<dbReference type="EMBL" id="JARBJD010000142">
    <property type="protein sequence ID" value="KAK2950130.1"/>
    <property type="molecule type" value="Genomic_DNA"/>
</dbReference>
<dbReference type="InterPro" id="IPR000073">
    <property type="entry name" value="AB_hydrolase_1"/>
</dbReference>
<evidence type="ECO:0000256" key="1">
    <source>
        <dbReference type="SAM" id="MobiDB-lite"/>
    </source>
</evidence>
<feature type="compositionally biased region" description="Basic and acidic residues" evidence="1">
    <location>
        <begin position="515"/>
        <end position="531"/>
    </location>
</feature>
<feature type="region of interest" description="Disordered" evidence="1">
    <location>
        <begin position="353"/>
        <end position="427"/>
    </location>
</feature>